<evidence type="ECO:0000256" key="1">
    <source>
        <dbReference type="SAM" id="MobiDB-lite"/>
    </source>
</evidence>
<protein>
    <submittedName>
        <fullName evidence="2">Uncharacterized protein</fullName>
    </submittedName>
</protein>
<reference evidence="2 3" key="1">
    <citation type="submission" date="2019-05" db="EMBL/GenBank/DDBJ databases">
        <title>Another draft genome of Portunus trituberculatus and its Hox gene families provides insights of decapod evolution.</title>
        <authorList>
            <person name="Jeong J.-H."/>
            <person name="Song I."/>
            <person name="Kim S."/>
            <person name="Choi T."/>
            <person name="Kim D."/>
            <person name="Ryu S."/>
            <person name="Kim W."/>
        </authorList>
    </citation>
    <scope>NUCLEOTIDE SEQUENCE [LARGE SCALE GENOMIC DNA]</scope>
    <source>
        <tissue evidence="2">Muscle</tissue>
    </source>
</reference>
<feature type="compositionally biased region" description="Basic and acidic residues" evidence="1">
    <location>
        <begin position="130"/>
        <end position="139"/>
    </location>
</feature>
<keyword evidence="3" id="KW-1185">Reference proteome</keyword>
<accession>A0A5B7FKJ8</accession>
<proteinExistence type="predicted"/>
<sequence length="524" mass="56826">MDAISRQEIALTLLKNLASSSRSARDREKFHVTSVRIRTGNHQPSWPTIPQILSVLGTVFTCASSYFFLPFLCPLLCCFHFYFSPAMCSAEDRCSECSHLSLLQFQAYVKDAEKRYAKEKKQAKSSVSSSEKRSRRQEPASEAPWASRAECASTPQVGAGCSGAWSTPGSGPSVQLLVVVERVSVCPLSLVCLQELRGFVGSQLPPGQSPPWALLVREKRDFMQHHSLTGVELTSGTSRPGSTPLVLPCSPLALEVRREQLGCSLGISNPTSVKLALPRRWALRAERWYNPEGDSCGAPFSDELFRFVENKDLSTLAVVEQRELESSQRSLVSQIARGLASSARGVRAKAGGAVGSRRLAPVASPLVPSPPAPKRHWQEWENISACEWVVKTLQYGYILPFHRDPPLSSTPMEFPAYREGSDCHSALEATVSEMLLKGAIKPVPEETVFGYGSRHRQSLSFPVARSGQPVSGSCPTVSASQGSTSVPLEVFAGTSCIPSMVSARQALADAGSEVVRKEALAGCS</sequence>
<name>A0A5B7FKJ8_PORTR</name>
<dbReference type="AlphaFoldDB" id="A0A5B7FKJ8"/>
<organism evidence="2 3">
    <name type="scientific">Portunus trituberculatus</name>
    <name type="common">Swimming crab</name>
    <name type="synonym">Neptunus trituberculatus</name>
    <dbReference type="NCBI Taxonomy" id="210409"/>
    <lineage>
        <taxon>Eukaryota</taxon>
        <taxon>Metazoa</taxon>
        <taxon>Ecdysozoa</taxon>
        <taxon>Arthropoda</taxon>
        <taxon>Crustacea</taxon>
        <taxon>Multicrustacea</taxon>
        <taxon>Malacostraca</taxon>
        <taxon>Eumalacostraca</taxon>
        <taxon>Eucarida</taxon>
        <taxon>Decapoda</taxon>
        <taxon>Pleocyemata</taxon>
        <taxon>Brachyura</taxon>
        <taxon>Eubrachyura</taxon>
        <taxon>Portunoidea</taxon>
        <taxon>Portunidae</taxon>
        <taxon>Portuninae</taxon>
        <taxon>Portunus</taxon>
    </lineage>
</organism>
<evidence type="ECO:0000313" key="2">
    <source>
        <dbReference type="EMBL" id="MPC48200.1"/>
    </source>
</evidence>
<feature type="region of interest" description="Disordered" evidence="1">
    <location>
        <begin position="120"/>
        <end position="149"/>
    </location>
</feature>
<dbReference type="EMBL" id="VSRR010008159">
    <property type="protein sequence ID" value="MPC48200.1"/>
    <property type="molecule type" value="Genomic_DNA"/>
</dbReference>
<gene>
    <name evidence="2" type="ORF">E2C01_041970</name>
</gene>
<evidence type="ECO:0000313" key="3">
    <source>
        <dbReference type="Proteomes" id="UP000324222"/>
    </source>
</evidence>
<comment type="caution">
    <text evidence="2">The sequence shown here is derived from an EMBL/GenBank/DDBJ whole genome shotgun (WGS) entry which is preliminary data.</text>
</comment>
<dbReference type="Proteomes" id="UP000324222">
    <property type="component" value="Unassembled WGS sequence"/>
</dbReference>